<keyword evidence="4 5" id="KW-0067">ATP-binding</keyword>
<gene>
    <name evidence="9" type="ORF">RIF23_13465</name>
</gene>
<feature type="compositionally biased region" description="Polar residues" evidence="6">
    <location>
        <begin position="286"/>
        <end position="298"/>
    </location>
</feature>
<keyword evidence="10" id="KW-1185">Reference proteome</keyword>
<keyword evidence="2 5" id="KW-0547">Nucleotide-binding</keyword>
<dbReference type="SUPFAM" id="SSF56112">
    <property type="entry name" value="Protein kinase-like (PK-like)"/>
    <property type="match status" value="1"/>
</dbReference>
<evidence type="ECO:0000313" key="10">
    <source>
        <dbReference type="Proteomes" id="UP001250214"/>
    </source>
</evidence>
<evidence type="ECO:0000256" key="4">
    <source>
        <dbReference type="ARBA" id="ARBA00022840"/>
    </source>
</evidence>
<dbReference type="Proteomes" id="UP001250214">
    <property type="component" value="Unassembled WGS sequence"/>
</dbReference>
<feature type="binding site" evidence="5">
    <location>
        <position position="43"/>
    </location>
    <ligand>
        <name>ATP</name>
        <dbReference type="ChEBI" id="CHEBI:30616"/>
    </ligand>
</feature>
<keyword evidence="7" id="KW-0472">Membrane</keyword>
<dbReference type="InterPro" id="IPR011009">
    <property type="entry name" value="Kinase-like_dom_sf"/>
</dbReference>
<accession>A0ABU2H8Y2</accession>
<feature type="transmembrane region" description="Helical" evidence="7">
    <location>
        <begin position="464"/>
        <end position="490"/>
    </location>
</feature>
<dbReference type="EMBL" id="JAVLVT010000005">
    <property type="protein sequence ID" value="MDS1271305.1"/>
    <property type="molecule type" value="Genomic_DNA"/>
</dbReference>
<dbReference type="Pfam" id="PF00069">
    <property type="entry name" value="Pkinase"/>
    <property type="match status" value="1"/>
</dbReference>
<dbReference type="InterPro" id="IPR008271">
    <property type="entry name" value="Ser/Thr_kinase_AS"/>
</dbReference>
<evidence type="ECO:0000313" key="9">
    <source>
        <dbReference type="EMBL" id="MDS1271305.1"/>
    </source>
</evidence>
<evidence type="ECO:0000256" key="6">
    <source>
        <dbReference type="SAM" id="MobiDB-lite"/>
    </source>
</evidence>
<feature type="region of interest" description="Disordered" evidence="6">
    <location>
        <begin position="286"/>
        <end position="429"/>
    </location>
</feature>
<evidence type="ECO:0000256" key="1">
    <source>
        <dbReference type="ARBA" id="ARBA00022679"/>
    </source>
</evidence>
<sequence length="569" mass="59528">MEQLRDSDPTQLGNYRLLGRLGAGGMGQVYLGQSPGNRMVAVKTIHRQYAADPDFRTRFAREVSAARKVSGAFTAPVLDADADADLPWLATAYIPAPTLEAAVSENEPLPETTTRVLGAGLAEALLDIHRQGLTHRDLKPANVLLSEDGPRVLDFGIARSADATSLTMTNQAIGTIGYMSPEQLEGREVGPASDMFSLGAVLAFASGGRTAFPTGGSLASVVRQVCDGEPDLTGVPEPLQETVAACLQKDPRQRPTPSDLLGLTQGLPVQQAWLPRRVTQMLQQRTTPLQSPGETLTYTEAAPEPGPRSEPPAGAGSTMRQPSAPEVERSPQSRPPASDARDPGTAPPSPASPPPLGSGPSHLAPPSASPQPPAPPTPSQPPAPPPASPPVSPQPAQRPRPHNQAGAAPPSNAPASASAGPPPDPDLQRLERELNSHNLHPPQVPTPAPEAQPSNDVGFFGTMFGIIIMGAVPVVQLPVGWICSAGWAWLTQSTSWLSNWYYPGFFTLDGFGHALLLGYFLVNVILGGMTFLGSLLSVGSNKADDWGAAVGAAIIAVGTLVILMSLGFF</sequence>
<evidence type="ECO:0000256" key="7">
    <source>
        <dbReference type="SAM" id="Phobius"/>
    </source>
</evidence>
<keyword evidence="3 9" id="KW-0418">Kinase</keyword>
<dbReference type="PROSITE" id="PS50011">
    <property type="entry name" value="PROTEIN_KINASE_DOM"/>
    <property type="match status" value="1"/>
</dbReference>
<dbReference type="RefSeq" id="WP_310912831.1">
    <property type="nucleotide sequence ID" value="NZ_JAVLVT010000005.1"/>
</dbReference>
<evidence type="ECO:0000256" key="2">
    <source>
        <dbReference type="ARBA" id="ARBA00022741"/>
    </source>
</evidence>
<feature type="compositionally biased region" description="Pro residues" evidence="6">
    <location>
        <begin position="345"/>
        <end position="357"/>
    </location>
</feature>
<protein>
    <submittedName>
        <fullName evidence="9">Protein kinase</fullName>
    </submittedName>
</protein>
<dbReference type="InterPro" id="IPR017441">
    <property type="entry name" value="Protein_kinase_ATP_BS"/>
</dbReference>
<dbReference type="PANTHER" id="PTHR43289:SF34">
    <property type="entry name" value="SERINE_THREONINE-PROTEIN KINASE YBDM-RELATED"/>
    <property type="match status" value="1"/>
</dbReference>
<feature type="compositionally biased region" description="Low complexity" evidence="6">
    <location>
        <begin position="405"/>
        <end position="419"/>
    </location>
</feature>
<evidence type="ECO:0000256" key="3">
    <source>
        <dbReference type="ARBA" id="ARBA00022777"/>
    </source>
</evidence>
<feature type="compositionally biased region" description="Pro residues" evidence="6">
    <location>
        <begin position="367"/>
        <end position="398"/>
    </location>
</feature>
<keyword evidence="7" id="KW-0812">Transmembrane</keyword>
<name>A0ABU2H8Y2_9ACTN</name>
<keyword evidence="1" id="KW-0808">Transferase</keyword>
<dbReference type="GO" id="GO:0016301">
    <property type="term" value="F:kinase activity"/>
    <property type="evidence" value="ECO:0007669"/>
    <property type="project" value="UniProtKB-KW"/>
</dbReference>
<dbReference type="InterPro" id="IPR000719">
    <property type="entry name" value="Prot_kinase_dom"/>
</dbReference>
<dbReference type="Gene3D" id="3.30.200.20">
    <property type="entry name" value="Phosphorylase Kinase, domain 1"/>
    <property type="match status" value="1"/>
</dbReference>
<evidence type="ECO:0000256" key="5">
    <source>
        <dbReference type="PROSITE-ProRule" id="PRU10141"/>
    </source>
</evidence>
<comment type="caution">
    <text evidence="9">The sequence shown here is derived from an EMBL/GenBank/DDBJ whole genome shotgun (WGS) entry which is preliminary data.</text>
</comment>
<evidence type="ECO:0000259" key="8">
    <source>
        <dbReference type="PROSITE" id="PS50011"/>
    </source>
</evidence>
<keyword evidence="7" id="KW-1133">Transmembrane helix</keyword>
<dbReference type="PROSITE" id="PS00108">
    <property type="entry name" value="PROTEIN_KINASE_ST"/>
    <property type="match status" value="1"/>
</dbReference>
<reference evidence="10" key="1">
    <citation type="submission" date="2023-07" db="EMBL/GenBank/DDBJ databases">
        <title>Novel species in the genus Lipingzhangella isolated from Sambhar Salt Lake.</title>
        <authorList>
            <person name="Jiya N."/>
            <person name="Kajale S."/>
            <person name="Sharma A."/>
        </authorList>
    </citation>
    <scope>NUCLEOTIDE SEQUENCE [LARGE SCALE GENOMIC DNA]</scope>
    <source>
        <strain evidence="10">LS1_29</strain>
    </source>
</reference>
<organism evidence="9 10">
    <name type="scientific">Lipingzhangella rawalii</name>
    <dbReference type="NCBI Taxonomy" id="2055835"/>
    <lineage>
        <taxon>Bacteria</taxon>
        <taxon>Bacillati</taxon>
        <taxon>Actinomycetota</taxon>
        <taxon>Actinomycetes</taxon>
        <taxon>Streptosporangiales</taxon>
        <taxon>Nocardiopsidaceae</taxon>
        <taxon>Lipingzhangella</taxon>
    </lineage>
</organism>
<dbReference type="SMART" id="SM00220">
    <property type="entry name" value="S_TKc"/>
    <property type="match status" value="1"/>
</dbReference>
<dbReference type="PANTHER" id="PTHR43289">
    <property type="entry name" value="MITOGEN-ACTIVATED PROTEIN KINASE KINASE KINASE 20-RELATED"/>
    <property type="match status" value="1"/>
</dbReference>
<feature type="transmembrane region" description="Helical" evidence="7">
    <location>
        <begin position="510"/>
        <end position="536"/>
    </location>
</feature>
<feature type="domain" description="Protein kinase" evidence="8">
    <location>
        <begin position="15"/>
        <end position="274"/>
    </location>
</feature>
<dbReference type="PROSITE" id="PS00107">
    <property type="entry name" value="PROTEIN_KINASE_ATP"/>
    <property type="match status" value="1"/>
</dbReference>
<dbReference type="CDD" id="cd14014">
    <property type="entry name" value="STKc_PknB_like"/>
    <property type="match status" value="1"/>
</dbReference>
<feature type="transmembrane region" description="Helical" evidence="7">
    <location>
        <begin position="548"/>
        <end position="568"/>
    </location>
</feature>
<proteinExistence type="predicted"/>
<dbReference type="Gene3D" id="1.10.510.10">
    <property type="entry name" value="Transferase(Phosphotransferase) domain 1"/>
    <property type="match status" value="1"/>
</dbReference>